<dbReference type="EMBL" id="JBGQPK010000025">
    <property type="protein sequence ID" value="MFL2029424.1"/>
    <property type="molecule type" value="Genomic_DNA"/>
</dbReference>
<dbReference type="Proteomes" id="UP001625389">
    <property type="component" value="Unassembled WGS sequence"/>
</dbReference>
<dbReference type="RefSeq" id="WP_125549964.1">
    <property type="nucleotide sequence ID" value="NZ_JBGQPK010000025.1"/>
</dbReference>
<evidence type="ECO:0000313" key="1">
    <source>
        <dbReference type="EMBL" id="MFL2029424.1"/>
    </source>
</evidence>
<comment type="caution">
    <text evidence="1">The sequence shown here is derived from an EMBL/GenBank/DDBJ whole genome shotgun (WGS) entry which is preliminary data.</text>
</comment>
<sequence>MAVDKVADIEKIKARLEKLAADMRKLGGKTGSLSQNWTQAQAIREVNAIVSATQAVTANSQPLTTAERKGLEYIETEFINLDDALVNLSDNNIKLKQAMLKKQALTAVQQRLTLK</sequence>
<accession>A0ABW8UC47</accession>
<organism evidence="1 2">
    <name type="scientific">Loigolactobacillus zhaoyuanensis</name>
    <dbReference type="NCBI Taxonomy" id="2486017"/>
    <lineage>
        <taxon>Bacteria</taxon>
        <taxon>Bacillati</taxon>
        <taxon>Bacillota</taxon>
        <taxon>Bacilli</taxon>
        <taxon>Lactobacillales</taxon>
        <taxon>Lactobacillaceae</taxon>
        <taxon>Loigolactobacillus</taxon>
    </lineage>
</organism>
<evidence type="ECO:0008006" key="3">
    <source>
        <dbReference type="Google" id="ProtNLM"/>
    </source>
</evidence>
<proteinExistence type="predicted"/>
<reference evidence="1 2" key="1">
    <citation type="submission" date="2024-08" db="EMBL/GenBank/DDBJ databases">
        <authorList>
            <person name="Arias E."/>
        </authorList>
    </citation>
    <scope>NUCLEOTIDE SEQUENCE [LARGE SCALE GENOMIC DNA]</scope>
    <source>
        <strain evidence="1 2">FAM 25317</strain>
    </source>
</reference>
<gene>
    <name evidence="1" type="ORF">ACEN34_07315</name>
</gene>
<evidence type="ECO:0000313" key="2">
    <source>
        <dbReference type="Proteomes" id="UP001625389"/>
    </source>
</evidence>
<keyword evidence="2" id="KW-1185">Reference proteome</keyword>
<protein>
    <recommendedName>
        <fullName evidence="3">DUF5082 domain-containing protein</fullName>
    </recommendedName>
</protein>
<name>A0ABW8UC47_9LACO</name>